<evidence type="ECO:0000313" key="1">
    <source>
        <dbReference type="EMBL" id="SVD09579.1"/>
    </source>
</evidence>
<name>A0A382SI98_9ZZZZ</name>
<dbReference type="EMBL" id="UINC01129295">
    <property type="protein sequence ID" value="SVD09579.1"/>
    <property type="molecule type" value="Genomic_DNA"/>
</dbReference>
<gene>
    <name evidence="1" type="ORF">METZ01_LOCUS362433</name>
</gene>
<reference evidence="1" key="1">
    <citation type="submission" date="2018-05" db="EMBL/GenBank/DDBJ databases">
        <authorList>
            <person name="Lanie J.A."/>
            <person name="Ng W.-L."/>
            <person name="Kazmierczak K.M."/>
            <person name="Andrzejewski T.M."/>
            <person name="Davidsen T.M."/>
            <person name="Wayne K.J."/>
            <person name="Tettelin H."/>
            <person name="Glass J.I."/>
            <person name="Rusch D."/>
            <person name="Podicherti R."/>
            <person name="Tsui H.-C.T."/>
            <person name="Winkler M.E."/>
        </authorList>
    </citation>
    <scope>NUCLEOTIDE SEQUENCE</scope>
</reference>
<dbReference type="AlphaFoldDB" id="A0A382SI98"/>
<sequence>MFAGPRFGDAGGLYMLYDMLSARQHVAFLS</sequence>
<protein>
    <submittedName>
        <fullName evidence="1">Uncharacterized protein</fullName>
    </submittedName>
</protein>
<accession>A0A382SI98</accession>
<organism evidence="1">
    <name type="scientific">marine metagenome</name>
    <dbReference type="NCBI Taxonomy" id="408172"/>
    <lineage>
        <taxon>unclassified sequences</taxon>
        <taxon>metagenomes</taxon>
        <taxon>ecological metagenomes</taxon>
    </lineage>
</organism>
<proteinExistence type="predicted"/>